<sequence length="294" mass="33268">MNIQKIYFFLLAGLLFLQGNAQVSLCYKLKKNDVFKVQQHSMQVITQEILGNKQEVTNNIVGTMNFTVKEVLDDSYEIEMVFLDLKLSMRSSELGEMVKIDATASNEDPQAKVFNGLINYPITIKMKTNGDILSVENSDSLIENMLTSADIKDEFIRELMKTSLEKEYGSKALSESYKQMTFFYPDKEVKVNDRWENTYTGQLSANSTWKLHSVDSIEAVITGKAKVKMNLEEPDVSMVLEGTQETKLITNLKNGFLKEMVVEAFAKGSSKISQIGDKDIPTTIKSKITYNLIK</sequence>
<reference evidence="1 2" key="1">
    <citation type="submission" date="2020-01" db="EMBL/GenBank/DDBJ databases">
        <title>Leptobacterium flavescens.</title>
        <authorList>
            <person name="Wang G."/>
        </authorList>
    </citation>
    <scope>NUCLEOTIDE SEQUENCE [LARGE SCALE GENOMIC DNA]</scope>
    <source>
        <strain evidence="1 2">KCTC 22160</strain>
    </source>
</reference>
<evidence type="ECO:0000313" key="1">
    <source>
        <dbReference type="EMBL" id="NER11989.1"/>
    </source>
</evidence>
<dbReference type="AlphaFoldDB" id="A0A6P0UJF8"/>
<dbReference type="InterPro" id="IPR046230">
    <property type="entry name" value="DUF6263"/>
</dbReference>
<accession>A0A6P0UJF8</accession>
<evidence type="ECO:0000313" key="2">
    <source>
        <dbReference type="Proteomes" id="UP000468581"/>
    </source>
</evidence>
<dbReference type="Proteomes" id="UP000468581">
    <property type="component" value="Unassembled WGS sequence"/>
</dbReference>
<comment type="caution">
    <text evidence="1">The sequence shown here is derived from an EMBL/GenBank/DDBJ whole genome shotgun (WGS) entry which is preliminary data.</text>
</comment>
<dbReference type="Pfam" id="PF19777">
    <property type="entry name" value="DUF6263"/>
    <property type="match status" value="1"/>
</dbReference>
<keyword evidence="2" id="KW-1185">Reference proteome</keyword>
<organism evidence="1 2">
    <name type="scientific">Leptobacterium flavescens</name>
    <dbReference type="NCBI Taxonomy" id="472055"/>
    <lineage>
        <taxon>Bacteria</taxon>
        <taxon>Pseudomonadati</taxon>
        <taxon>Bacteroidota</taxon>
        <taxon>Flavobacteriia</taxon>
        <taxon>Flavobacteriales</taxon>
        <taxon>Flavobacteriaceae</taxon>
        <taxon>Leptobacterium</taxon>
    </lineage>
</organism>
<dbReference type="RefSeq" id="WP_163605028.1">
    <property type="nucleotide sequence ID" value="NZ_JAABOO010000001.1"/>
</dbReference>
<gene>
    <name evidence="1" type="ORF">GWK08_00920</name>
</gene>
<dbReference type="EMBL" id="JAABOO010000001">
    <property type="protein sequence ID" value="NER11989.1"/>
    <property type="molecule type" value="Genomic_DNA"/>
</dbReference>
<proteinExistence type="predicted"/>
<protein>
    <submittedName>
        <fullName evidence="1">Uncharacterized protein</fullName>
    </submittedName>
</protein>
<name>A0A6P0UJF8_9FLAO</name>